<keyword evidence="2" id="KW-0238">DNA-binding</keyword>
<dbReference type="EMBL" id="FNYQ01000087">
    <property type="protein sequence ID" value="SEJ37713.1"/>
    <property type="molecule type" value="Genomic_DNA"/>
</dbReference>
<evidence type="ECO:0000313" key="4">
    <source>
        <dbReference type="Proteomes" id="UP000199250"/>
    </source>
</evidence>
<evidence type="ECO:0000313" key="5">
    <source>
        <dbReference type="Proteomes" id="UP000199267"/>
    </source>
</evidence>
<dbReference type="RefSeq" id="WP_090625537.1">
    <property type="nucleotide sequence ID" value="NZ_FNYQ01000087.1"/>
</dbReference>
<feature type="chain" id="PRO_5011394608" evidence="1">
    <location>
        <begin position="27"/>
        <end position="393"/>
    </location>
</feature>
<proteinExistence type="predicted"/>
<dbReference type="GO" id="GO:0003677">
    <property type="term" value="F:DNA binding"/>
    <property type="evidence" value="ECO:0007669"/>
    <property type="project" value="UniProtKB-KW"/>
</dbReference>
<evidence type="ECO:0000313" key="3">
    <source>
        <dbReference type="EMBL" id="SER88107.1"/>
    </source>
</evidence>
<dbReference type="Gene3D" id="2.130.10.10">
    <property type="entry name" value="YVTN repeat-like/Quinoprotein amine dehydrogenase"/>
    <property type="match status" value="2"/>
</dbReference>
<protein>
    <submittedName>
        <fullName evidence="2">DNA-binding beta-propeller fold protein YncE</fullName>
    </submittedName>
</protein>
<dbReference type="SUPFAM" id="SSF51004">
    <property type="entry name" value="C-terminal (heme d1) domain of cytochrome cd1-nitrite reductase"/>
    <property type="match status" value="1"/>
</dbReference>
<accession>A0A1H6Y8V7</accession>
<name>A0A1H6Y8V7_9GAMM</name>
<dbReference type="InterPro" id="IPR011048">
    <property type="entry name" value="Haem_d1_sf"/>
</dbReference>
<dbReference type="Proteomes" id="UP000199267">
    <property type="component" value="Unassembled WGS sequence"/>
</dbReference>
<evidence type="ECO:0000256" key="1">
    <source>
        <dbReference type="SAM" id="SignalP"/>
    </source>
</evidence>
<organism evidence="2 4">
    <name type="scientific">Azotobacter beijerinckii</name>
    <dbReference type="NCBI Taxonomy" id="170623"/>
    <lineage>
        <taxon>Bacteria</taxon>
        <taxon>Pseudomonadati</taxon>
        <taxon>Pseudomonadota</taxon>
        <taxon>Gammaproteobacteria</taxon>
        <taxon>Pseudomonadales</taxon>
        <taxon>Pseudomonadaceae</taxon>
        <taxon>Azotobacter</taxon>
    </lineage>
</organism>
<sequence>MLKLRRLAHTILLSSVAGLSPIAIQAADLIVSANDGKYLRVDGKDTWPRNANPDTLTVLDASTLPFKPLKSIPVEFGIQGPPQAVAITPNGQLAFVGAPTRYDHDNTRLVTDNFVQVIDLESDALGITKLSLPTHPQGIAVNRTGDLVLVAGVDGSLYVLTIDGKQAALINSIKLSSGRLAGVSFTHDGKHALVALRDQQGVAVVDINGHEVKDSLMRLSSGVAPYTIDVSSDGRWAVVSNVGLAGLAGSDAKRLGDTDTVSLIDVSSVPFKTVQYLNVPSVPEGVAISPDGRWITVLSMDGSNLTKDNPGRKEKGKLILFSLKDGVATQVSEVPSGTAGQGVAFTQDSQYVIAQLNVEKQLAIYKIENDRLQDTGTPIQLEAGPASIRTMPR</sequence>
<dbReference type="Proteomes" id="UP000199250">
    <property type="component" value="Unassembled WGS sequence"/>
</dbReference>
<dbReference type="AlphaFoldDB" id="A0A1H6Y8V7"/>
<keyword evidence="1" id="KW-0732">Signal</keyword>
<dbReference type="PANTHER" id="PTHR47197:SF3">
    <property type="entry name" value="DIHYDRO-HEME D1 DEHYDROGENASE"/>
    <property type="match status" value="1"/>
</dbReference>
<feature type="signal peptide" evidence="1">
    <location>
        <begin position="1"/>
        <end position="26"/>
    </location>
</feature>
<dbReference type="OrthoDB" id="145213at2"/>
<dbReference type="PANTHER" id="PTHR47197">
    <property type="entry name" value="PROTEIN NIRF"/>
    <property type="match status" value="1"/>
</dbReference>
<dbReference type="InterPro" id="IPR051200">
    <property type="entry name" value="Host-pathogen_enzymatic-act"/>
</dbReference>
<reference evidence="4 5" key="1">
    <citation type="submission" date="2016-10" db="EMBL/GenBank/DDBJ databases">
        <authorList>
            <person name="de Groot N.N."/>
        </authorList>
    </citation>
    <scope>NUCLEOTIDE SEQUENCE [LARGE SCALE GENOMIC DNA]</scope>
    <source>
        <strain evidence="2 4">DSM 373</strain>
        <strain evidence="3 5">DSM 378</strain>
    </source>
</reference>
<dbReference type="InterPro" id="IPR015943">
    <property type="entry name" value="WD40/YVTN_repeat-like_dom_sf"/>
</dbReference>
<evidence type="ECO:0000313" key="2">
    <source>
        <dbReference type="EMBL" id="SEJ37713.1"/>
    </source>
</evidence>
<gene>
    <name evidence="2" type="ORF">SAMN04244572_03731</name>
    <name evidence="3" type="ORF">SAMN04244573_04513</name>
</gene>
<dbReference type="EMBL" id="FOFJ01000115">
    <property type="protein sequence ID" value="SER88107.1"/>
    <property type="molecule type" value="Genomic_DNA"/>
</dbReference>